<sequence>MPSMRNYLLRALFSILSTAFALSIEIFPESRAQMISETIGAGSPIDVELFVMSKCPDAWSAEHTFLQVIQSSRLKAKLDITLHFITNQSNDGCMHGALECRGNALLLTLQESQAVPMLPFLREYNADTAQIGIVPSLHLSDSLTHVHVPQETQDTLVTKYEQDGLDKVWKSGATAAIFNCIQSRRVRNNTMFNPLRLFSRSSIPSSTQSLTSASLSRAAHTYSRQDRGLYANTHKQFGNSISESHRKTARCWLPNVHTHTTYSKSLRRFLTLKMPASVWRTIQNKKYGGDVDAYLTSPSKAVQRGLGLRGQHLRREIKNSQVRREIETATREHAKARKRSSSGETEGVTTRVVDQATVEASRMEGVASGM</sequence>
<keyword evidence="5" id="KW-0687">Ribonucleoprotein</keyword>
<organism evidence="8 9">
    <name type="scientific">Taphrina deformans (strain PYCC 5710 / ATCC 11124 / CBS 356.35 / IMI 108563 / JCM 9778 / NBRC 8474)</name>
    <name type="common">Peach leaf curl fungus</name>
    <name type="synonym">Lalaria deformans</name>
    <dbReference type="NCBI Taxonomy" id="1097556"/>
    <lineage>
        <taxon>Eukaryota</taxon>
        <taxon>Fungi</taxon>
        <taxon>Dikarya</taxon>
        <taxon>Ascomycota</taxon>
        <taxon>Taphrinomycotina</taxon>
        <taxon>Taphrinomycetes</taxon>
        <taxon>Taphrinales</taxon>
        <taxon>Taphrinaceae</taxon>
        <taxon>Taphrina</taxon>
    </lineage>
</organism>
<evidence type="ECO:0000313" key="9">
    <source>
        <dbReference type="Proteomes" id="UP000013776"/>
    </source>
</evidence>
<dbReference type="Gene3D" id="2.30.170.40">
    <property type="entry name" value="Ribosomal protein L28/L24"/>
    <property type="match status" value="1"/>
</dbReference>
<feature type="region of interest" description="Disordered" evidence="6">
    <location>
        <begin position="328"/>
        <end position="352"/>
    </location>
</feature>
<dbReference type="STRING" id="1097556.R4XF19"/>
<evidence type="ECO:0000256" key="7">
    <source>
        <dbReference type="SAM" id="SignalP"/>
    </source>
</evidence>
<dbReference type="GO" id="GO:0016671">
    <property type="term" value="F:oxidoreductase activity, acting on a sulfur group of donors, disulfide as acceptor"/>
    <property type="evidence" value="ECO:0007669"/>
    <property type="project" value="InterPro"/>
</dbReference>
<dbReference type="VEuPathDB" id="FungiDB:TAPDE_004926"/>
<dbReference type="InterPro" id="IPR004911">
    <property type="entry name" value="Interferon-induced_GILT"/>
</dbReference>
<evidence type="ECO:0000256" key="5">
    <source>
        <dbReference type="ARBA" id="ARBA00023274"/>
    </source>
</evidence>
<dbReference type="InterPro" id="IPR034704">
    <property type="entry name" value="Ribosomal_bL28/bL31-like_sf"/>
</dbReference>
<feature type="signal peptide" evidence="7">
    <location>
        <begin position="1"/>
        <end position="23"/>
    </location>
</feature>
<dbReference type="InterPro" id="IPR037147">
    <property type="entry name" value="Ribosomal_bL28_sf"/>
</dbReference>
<evidence type="ECO:0000256" key="6">
    <source>
        <dbReference type="SAM" id="MobiDB-lite"/>
    </source>
</evidence>
<dbReference type="InterPro" id="IPR026569">
    <property type="entry name" value="Ribosomal_bL28"/>
</dbReference>
<comment type="similarity">
    <text evidence="2">Belongs to the bacterial ribosomal protein bL28 family.</text>
</comment>
<dbReference type="SUPFAM" id="SSF143800">
    <property type="entry name" value="L28p-like"/>
    <property type="match status" value="1"/>
</dbReference>
<dbReference type="EMBL" id="CAHR02000244">
    <property type="protein sequence ID" value="CCG84462.1"/>
    <property type="molecule type" value="Genomic_DNA"/>
</dbReference>
<comment type="similarity">
    <text evidence="1">Belongs to the GILT family.</text>
</comment>
<evidence type="ECO:0000256" key="1">
    <source>
        <dbReference type="ARBA" id="ARBA00005679"/>
    </source>
</evidence>
<reference evidence="8 9" key="1">
    <citation type="journal article" date="2013" name="MBio">
        <title>Genome sequencing of the plant pathogen Taphrina deformans, the causal agent of peach leaf curl.</title>
        <authorList>
            <person name="Cisse O.H."/>
            <person name="Almeida J.M.G.C.F."/>
            <person name="Fonseca A."/>
            <person name="Kumar A.A."/>
            <person name="Salojaervi J."/>
            <person name="Overmyer K."/>
            <person name="Hauser P.M."/>
            <person name="Pagni M."/>
        </authorList>
    </citation>
    <scope>NUCLEOTIDE SEQUENCE [LARGE SCALE GENOMIC DNA]</scope>
    <source>
        <strain evidence="9">PYCC 5710 / ATCC 11124 / CBS 356.35 / IMI 108563 / JCM 9778 / NBRC 8474</strain>
    </source>
</reference>
<dbReference type="Pfam" id="PF03227">
    <property type="entry name" value="GILT"/>
    <property type="match status" value="1"/>
</dbReference>
<dbReference type="eggNOG" id="KOG3278">
    <property type="taxonomic scope" value="Eukaryota"/>
</dbReference>
<evidence type="ECO:0000256" key="4">
    <source>
        <dbReference type="ARBA" id="ARBA00023180"/>
    </source>
</evidence>
<dbReference type="PANTHER" id="PTHR13528:SF2">
    <property type="entry name" value="LARGE RIBOSOMAL SUBUNIT PROTEIN BL28M"/>
    <property type="match status" value="1"/>
</dbReference>
<accession>R4XF19</accession>
<dbReference type="Proteomes" id="UP000013776">
    <property type="component" value="Unassembled WGS sequence"/>
</dbReference>
<feature type="chain" id="PRO_5004373314" evidence="7">
    <location>
        <begin position="24"/>
        <end position="370"/>
    </location>
</feature>
<keyword evidence="4" id="KW-0325">Glycoprotein</keyword>
<dbReference type="GO" id="GO:0003735">
    <property type="term" value="F:structural constituent of ribosome"/>
    <property type="evidence" value="ECO:0007669"/>
    <property type="project" value="InterPro"/>
</dbReference>
<evidence type="ECO:0000256" key="3">
    <source>
        <dbReference type="ARBA" id="ARBA00022980"/>
    </source>
</evidence>
<keyword evidence="9" id="KW-1185">Reference proteome</keyword>
<proteinExistence type="inferred from homology"/>
<dbReference type="OrthoDB" id="958254at2759"/>
<protein>
    <submittedName>
        <fullName evidence="8">Uncharacterized protein</fullName>
    </submittedName>
</protein>
<evidence type="ECO:0000313" key="8">
    <source>
        <dbReference type="EMBL" id="CCG84462.1"/>
    </source>
</evidence>
<dbReference type="PANTHER" id="PTHR13528">
    <property type="entry name" value="39S RIBOSOMAL PROTEIN L28, MITOCHONDRIAL"/>
    <property type="match status" value="1"/>
</dbReference>
<comment type="caution">
    <text evidence="8">The sequence shown here is derived from an EMBL/GenBank/DDBJ whole genome shotgun (WGS) entry which is preliminary data.</text>
</comment>
<dbReference type="Pfam" id="PF00830">
    <property type="entry name" value="Ribosomal_L28"/>
    <property type="match status" value="1"/>
</dbReference>
<keyword evidence="3" id="KW-0689">Ribosomal protein</keyword>
<dbReference type="AlphaFoldDB" id="R4XF19"/>
<gene>
    <name evidence="8" type="ORF">TAPDE_004926</name>
</gene>
<keyword evidence="7" id="KW-0732">Signal</keyword>
<name>R4XF19_TAPDE</name>
<evidence type="ECO:0000256" key="2">
    <source>
        <dbReference type="ARBA" id="ARBA00008760"/>
    </source>
</evidence>
<dbReference type="GO" id="GO:0005762">
    <property type="term" value="C:mitochondrial large ribosomal subunit"/>
    <property type="evidence" value="ECO:0007669"/>
    <property type="project" value="TreeGrafter"/>
</dbReference>